<dbReference type="RefSeq" id="WP_271916070.1">
    <property type="nucleotide sequence ID" value="NZ_JAQNDO010000001.1"/>
</dbReference>
<reference evidence="1 2" key="1">
    <citation type="submission" date="2022-11" db="EMBL/GenBank/DDBJ databases">
        <title>Minimal conservation of predation-associated metabolite biosynthetic gene clusters underscores biosynthetic potential of Myxococcota including descriptions for ten novel species: Archangium lansinium sp. nov., Myxococcus landrumus sp. nov., Nannocystis bai.</title>
        <authorList>
            <person name="Ahearne A."/>
            <person name="Stevens C."/>
            <person name="Dowd S."/>
        </authorList>
    </citation>
    <scope>NUCLEOTIDE SEQUENCE [LARGE SCALE GENOMIC DNA]</scope>
    <source>
        <strain evidence="1 2">RJM3</strain>
    </source>
</reference>
<sequence>MLPHLTVPRTTPDLDGLACAIAYAELLLAESIPARPWIAGSPDPEARFVVDQLGIPLDHTPPPNDCAFILVDASDLRGMPPSLDPLRVVEVIDHRLHHRAAELFPNAALCIEPVGAAATLIAERYPSLGIPPSPLAAQLLQAAIMSNTQALRGTITTERDRAAYRTLAALFPLDDAFIAAQFDARRRAILLDLRAAIALERKDFDHADGAYILSQLEFPGARHHVDDCLPHVEQLGSRAMLNLVDVEDAVSLLLVPDPTCRAWVSRRAGLHFDGPVAISPGILLRKQIVARLEGRS</sequence>
<comment type="caution">
    <text evidence="1">The sequence shown here is derived from an EMBL/GenBank/DDBJ whole genome shotgun (WGS) entry which is preliminary data.</text>
</comment>
<protein>
    <recommendedName>
        <fullName evidence="3">Pyrophosphate phospho-hydrolase</fullName>
    </recommendedName>
</protein>
<keyword evidence="2" id="KW-1185">Reference proteome</keyword>
<dbReference type="InterPro" id="IPR038763">
    <property type="entry name" value="DHH_sf"/>
</dbReference>
<accession>A0ABT5EHP0</accession>
<evidence type="ECO:0000313" key="1">
    <source>
        <dbReference type="EMBL" id="MDC0740864.1"/>
    </source>
</evidence>
<organism evidence="1 2">
    <name type="scientific">Polyangium mundeleinium</name>
    <dbReference type="NCBI Taxonomy" id="2995306"/>
    <lineage>
        <taxon>Bacteria</taxon>
        <taxon>Pseudomonadati</taxon>
        <taxon>Myxococcota</taxon>
        <taxon>Polyangia</taxon>
        <taxon>Polyangiales</taxon>
        <taxon>Polyangiaceae</taxon>
        <taxon>Polyangium</taxon>
    </lineage>
</organism>
<name>A0ABT5EHP0_9BACT</name>
<dbReference type="EMBL" id="JAQNDO010000001">
    <property type="protein sequence ID" value="MDC0740864.1"/>
    <property type="molecule type" value="Genomic_DNA"/>
</dbReference>
<gene>
    <name evidence="1" type="ORF">POL67_05870</name>
</gene>
<evidence type="ECO:0000313" key="2">
    <source>
        <dbReference type="Proteomes" id="UP001221411"/>
    </source>
</evidence>
<dbReference type="Gene3D" id="3.90.1640.10">
    <property type="entry name" value="inorganic pyrophosphatase (n-terminal core)"/>
    <property type="match status" value="1"/>
</dbReference>
<dbReference type="Proteomes" id="UP001221411">
    <property type="component" value="Unassembled WGS sequence"/>
</dbReference>
<dbReference type="SUPFAM" id="SSF64182">
    <property type="entry name" value="DHH phosphoesterases"/>
    <property type="match status" value="1"/>
</dbReference>
<proteinExistence type="predicted"/>
<evidence type="ECO:0008006" key="3">
    <source>
        <dbReference type="Google" id="ProtNLM"/>
    </source>
</evidence>